<accession>A0ABT9FCB5</accession>
<sequence>MLFYKNKFGYMICTDLTVDTTQLDQVKVIDTEEEAEKIFREINETETEDGVFIPEIVFDAETNRLLAEQLNTMLVEVKTPIEEYINQYTV</sequence>
<name>A0ABT9FCB5_9GAMM</name>
<reference evidence="1" key="1">
    <citation type="submission" date="2023-07" db="EMBL/GenBank/DDBJ databases">
        <title>Genome content predicts the carbon catabolic preferences of heterotrophic bacteria.</title>
        <authorList>
            <person name="Gralka M."/>
        </authorList>
    </citation>
    <scope>NUCLEOTIDE SEQUENCE</scope>
    <source>
        <strain evidence="1">4G09</strain>
    </source>
</reference>
<dbReference type="EMBL" id="JAUYVT010000004">
    <property type="protein sequence ID" value="MDP2564432.1"/>
    <property type="molecule type" value="Genomic_DNA"/>
</dbReference>
<dbReference type="RefSeq" id="WP_305471709.1">
    <property type="nucleotide sequence ID" value="NZ_JAUYVT010000004.1"/>
</dbReference>
<dbReference type="Proteomes" id="UP001177212">
    <property type="component" value="Unassembled WGS sequence"/>
</dbReference>
<evidence type="ECO:0000313" key="1">
    <source>
        <dbReference type="EMBL" id="MDP2564432.1"/>
    </source>
</evidence>
<gene>
    <name evidence="1" type="ORF">Q8W34_07280</name>
</gene>
<proteinExistence type="predicted"/>
<organism evidence="1 2">
    <name type="scientific">Pseudoalteromonas marina</name>
    <dbReference type="NCBI Taxonomy" id="267375"/>
    <lineage>
        <taxon>Bacteria</taxon>
        <taxon>Pseudomonadati</taxon>
        <taxon>Pseudomonadota</taxon>
        <taxon>Gammaproteobacteria</taxon>
        <taxon>Alteromonadales</taxon>
        <taxon>Pseudoalteromonadaceae</taxon>
        <taxon>Pseudoalteromonas</taxon>
    </lineage>
</organism>
<evidence type="ECO:0000313" key="2">
    <source>
        <dbReference type="Proteomes" id="UP001177212"/>
    </source>
</evidence>
<protein>
    <submittedName>
        <fullName evidence="1">Uncharacterized protein</fullName>
    </submittedName>
</protein>
<comment type="caution">
    <text evidence="1">The sequence shown here is derived from an EMBL/GenBank/DDBJ whole genome shotgun (WGS) entry which is preliminary data.</text>
</comment>
<keyword evidence="2" id="KW-1185">Reference proteome</keyword>